<dbReference type="SUPFAM" id="SSF82784">
    <property type="entry name" value="OsmC-like"/>
    <property type="match status" value="1"/>
</dbReference>
<comment type="caution">
    <text evidence="1">The sequence shown here is derived from an EMBL/GenBank/DDBJ whole genome shotgun (WGS) entry which is preliminary data.</text>
</comment>
<reference evidence="1 2" key="1">
    <citation type="submission" date="2018-11" db="EMBL/GenBank/DDBJ databases">
        <title>Sequencing the genomes of 1000 actinobacteria strains.</title>
        <authorList>
            <person name="Klenk H.-P."/>
        </authorList>
    </citation>
    <scope>NUCLEOTIDE SEQUENCE [LARGE SCALE GENOMIC DNA]</scope>
    <source>
        <strain evidence="1 2">DSM 14012</strain>
    </source>
</reference>
<dbReference type="InterPro" id="IPR003718">
    <property type="entry name" value="OsmC/Ohr_fam"/>
</dbReference>
<dbReference type="Proteomes" id="UP000266915">
    <property type="component" value="Unassembled WGS sequence"/>
</dbReference>
<dbReference type="InterPro" id="IPR036102">
    <property type="entry name" value="OsmC/Ohrsf"/>
</dbReference>
<dbReference type="RefSeq" id="WP_085510738.1">
    <property type="nucleotide sequence ID" value="NZ_FXAP01000001.1"/>
</dbReference>
<evidence type="ECO:0000313" key="2">
    <source>
        <dbReference type="Proteomes" id="UP000266915"/>
    </source>
</evidence>
<accession>A0A3N2C2G0</accession>
<gene>
    <name evidence="1" type="ORF">EDD42_1729</name>
</gene>
<evidence type="ECO:0000313" key="1">
    <source>
        <dbReference type="EMBL" id="ROR81659.1"/>
    </source>
</evidence>
<dbReference type="PANTHER" id="PTHR42830">
    <property type="entry name" value="OSMOTICALLY INDUCIBLE FAMILY PROTEIN"/>
    <property type="match status" value="1"/>
</dbReference>
<keyword evidence="2" id="KW-1185">Reference proteome</keyword>
<dbReference type="Gene3D" id="3.30.300.20">
    <property type="match status" value="1"/>
</dbReference>
<dbReference type="Pfam" id="PF02566">
    <property type="entry name" value="OsmC"/>
    <property type="match status" value="1"/>
</dbReference>
<protein>
    <submittedName>
        <fullName evidence="1">Organic hydroperoxide reductase OsmC/OhrA</fullName>
    </submittedName>
</protein>
<dbReference type="EMBL" id="RKHL01000001">
    <property type="protein sequence ID" value="ROR81659.1"/>
    <property type="molecule type" value="Genomic_DNA"/>
</dbReference>
<name>A0A3N2C2G0_9MICO</name>
<sequence length="148" mass="16118">MTTHNYTSTVTWSGRTDAYETYSRRHEVRLGDSSIDLSAAAEFRGDSALPNPEQLLVAAASSCQLLSFLAVAAHAGVEIIDYRDAATGIMPDDARPMRLTEIVLRPTIVALGTTTAVVERLLEKAHRQCYIANSLTAVVTLEPEITVR</sequence>
<dbReference type="PANTHER" id="PTHR42830:SF2">
    <property type="entry name" value="OSMC_OHR FAMILY PROTEIN"/>
    <property type="match status" value="1"/>
</dbReference>
<dbReference type="InterPro" id="IPR015946">
    <property type="entry name" value="KH_dom-like_a/b"/>
</dbReference>
<dbReference type="InterPro" id="IPR052707">
    <property type="entry name" value="OsmC_Ohr_Peroxiredoxin"/>
</dbReference>
<proteinExistence type="predicted"/>
<organism evidence="1 2">
    <name type="scientific">Plantibacter flavus</name>
    <dbReference type="NCBI Taxonomy" id="150123"/>
    <lineage>
        <taxon>Bacteria</taxon>
        <taxon>Bacillati</taxon>
        <taxon>Actinomycetota</taxon>
        <taxon>Actinomycetes</taxon>
        <taxon>Micrococcales</taxon>
        <taxon>Microbacteriaceae</taxon>
        <taxon>Plantibacter</taxon>
    </lineage>
</organism>
<dbReference type="AlphaFoldDB" id="A0A3N2C2G0"/>